<evidence type="ECO:0000313" key="3">
    <source>
        <dbReference type="Proteomes" id="UP000001194"/>
    </source>
</evidence>
<gene>
    <name evidence="2" type="ORF">LACBIDRAFT_328754</name>
</gene>
<accession>B0DFW3</accession>
<dbReference type="Proteomes" id="UP000001194">
    <property type="component" value="Unassembled WGS sequence"/>
</dbReference>
<feature type="compositionally biased region" description="Basic and acidic residues" evidence="1">
    <location>
        <begin position="152"/>
        <end position="164"/>
    </location>
</feature>
<reference evidence="2 3" key="1">
    <citation type="journal article" date="2008" name="Nature">
        <title>The genome of Laccaria bicolor provides insights into mycorrhizal symbiosis.</title>
        <authorList>
            <person name="Martin F."/>
            <person name="Aerts A."/>
            <person name="Ahren D."/>
            <person name="Brun A."/>
            <person name="Danchin E.G.J."/>
            <person name="Duchaussoy F."/>
            <person name="Gibon J."/>
            <person name="Kohler A."/>
            <person name="Lindquist E."/>
            <person name="Pereda V."/>
            <person name="Salamov A."/>
            <person name="Shapiro H.J."/>
            <person name="Wuyts J."/>
            <person name="Blaudez D."/>
            <person name="Buee M."/>
            <person name="Brokstein P."/>
            <person name="Canbaeck B."/>
            <person name="Cohen D."/>
            <person name="Courty P.E."/>
            <person name="Coutinho P.M."/>
            <person name="Delaruelle C."/>
            <person name="Detter J.C."/>
            <person name="Deveau A."/>
            <person name="DiFazio S."/>
            <person name="Duplessis S."/>
            <person name="Fraissinet-Tachet L."/>
            <person name="Lucic E."/>
            <person name="Frey-Klett P."/>
            <person name="Fourrey C."/>
            <person name="Feussner I."/>
            <person name="Gay G."/>
            <person name="Grimwood J."/>
            <person name="Hoegger P.J."/>
            <person name="Jain P."/>
            <person name="Kilaru S."/>
            <person name="Labbe J."/>
            <person name="Lin Y.C."/>
            <person name="Legue V."/>
            <person name="Le Tacon F."/>
            <person name="Marmeisse R."/>
            <person name="Melayah D."/>
            <person name="Montanini B."/>
            <person name="Muratet M."/>
            <person name="Nehls U."/>
            <person name="Niculita-Hirzel H."/>
            <person name="Oudot-Le Secq M.P."/>
            <person name="Peter M."/>
            <person name="Quesneville H."/>
            <person name="Rajashekar B."/>
            <person name="Reich M."/>
            <person name="Rouhier N."/>
            <person name="Schmutz J."/>
            <person name="Yin T."/>
            <person name="Chalot M."/>
            <person name="Henrissat B."/>
            <person name="Kuees U."/>
            <person name="Lucas S."/>
            <person name="Van de Peer Y."/>
            <person name="Podila G.K."/>
            <person name="Polle A."/>
            <person name="Pukkila P.J."/>
            <person name="Richardson P.M."/>
            <person name="Rouze P."/>
            <person name="Sanders I.R."/>
            <person name="Stajich J.E."/>
            <person name="Tunlid A."/>
            <person name="Tuskan G."/>
            <person name="Grigoriev I.V."/>
        </authorList>
    </citation>
    <scope>NUCLEOTIDE SEQUENCE [LARGE SCALE GENOMIC DNA]</scope>
    <source>
        <strain evidence="3">S238N-H82 / ATCC MYA-4686</strain>
    </source>
</reference>
<feature type="compositionally biased region" description="Polar residues" evidence="1">
    <location>
        <begin position="165"/>
        <end position="190"/>
    </location>
</feature>
<organism evidence="3">
    <name type="scientific">Laccaria bicolor (strain S238N-H82 / ATCC MYA-4686)</name>
    <name type="common">Bicoloured deceiver</name>
    <name type="synonym">Laccaria laccata var. bicolor</name>
    <dbReference type="NCBI Taxonomy" id="486041"/>
    <lineage>
        <taxon>Eukaryota</taxon>
        <taxon>Fungi</taxon>
        <taxon>Dikarya</taxon>
        <taxon>Basidiomycota</taxon>
        <taxon>Agaricomycotina</taxon>
        <taxon>Agaricomycetes</taxon>
        <taxon>Agaricomycetidae</taxon>
        <taxon>Agaricales</taxon>
        <taxon>Agaricineae</taxon>
        <taxon>Hydnangiaceae</taxon>
        <taxon>Laccaria</taxon>
    </lineage>
</organism>
<feature type="region of interest" description="Disordered" evidence="1">
    <location>
        <begin position="1"/>
        <end position="209"/>
    </location>
</feature>
<protein>
    <submittedName>
        <fullName evidence="2">Predicted protein</fullName>
    </submittedName>
</protein>
<dbReference type="KEGG" id="lbc:LACBIDRAFT_328754"/>
<feature type="compositionally biased region" description="Acidic residues" evidence="1">
    <location>
        <begin position="123"/>
        <end position="151"/>
    </location>
</feature>
<feature type="compositionally biased region" description="Polar residues" evidence="1">
    <location>
        <begin position="73"/>
        <end position="83"/>
    </location>
</feature>
<keyword evidence="3" id="KW-1185">Reference proteome</keyword>
<evidence type="ECO:0000313" key="2">
    <source>
        <dbReference type="EMBL" id="EDR06413.1"/>
    </source>
</evidence>
<feature type="compositionally biased region" description="Basic and acidic residues" evidence="1">
    <location>
        <begin position="97"/>
        <end position="122"/>
    </location>
</feature>
<dbReference type="EMBL" id="DS547108">
    <property type="protein sequence ID" value="EDR06413.1"/>
    <property type="molecule type" value="Genomic_DNA"/>
</dbReference>
<proteinExistence type="predicted"/>
<dbReference type="RefSeq" id="XP_001882785.1">
    <property type="nucleotide sequence ID" value="XM_001882750.1"/>
</dbReference>
<dbReference type="OrthoDB" id="10618758at2759"/>
<dbReference type="HOGENOM" id="CLU_1315578_0_0_1"/>
<name>B0DFW3_LACBS</name>
<sequence>MRTRTITKKTLLPPMNRLIMRTRPQRQKEGEEGGGNRGRATTHAKHVLADSNISVAPPRHSLRHVNPTPSQPTPIDNATSAPATQRRRATKPQANKTDNRRHPPNEDESHDTNAKEQNKDPEQAETNEDEKQNDEDKEPNDEDKEPNDEDKESNNDNQHTKQDNQQDNTKVNNEQDTNPNPNLDTKTTCQHAMHATANNITNTTAATRM</sequence>
<feature type="compositionally biased region" description="Low complexity" evidence="1">
    <location>
        <begin position="195"/>
        <end position="209"/>
    </location>
</feature>
<dbReference type="AlphaFoldDB" id="B0DFW3"/>
<dbReference type="InParanoid" id="B0DFW3"/>
<evidence type="ECO:0000256" key="1">
    <source>
        <dbReference type="SAM" id="MobiDB-lite"/>
    </source>
</evidence>
<dbReference type="GeneID" id="6078607"/>